<feature type="compositionally biased region" description="Basic and acidic residues" evidence="13">
    <location>
        <begin position="596"/>
        <end position="605"/>
    </location>
</feature>
<dbReference type="Gene3D" id="1.20.1480.20">
    <property type="entry name" value="MAST3 pre-PK domain-like"/>
    <property type="match status" value="1"/>
</dbReference>
<dbReference type="GO" id="GO:0004674">
    <property type="term" value="F:protein serine/threonine kinase activity"/>
    <property type="evidence" value="ECO:0007669"/>
    <property type="project" value="UniProtKB-KW"/>
</dbReference>
<feature type="compositionally biased region" description="Basic residues" evidence="13">
    <location>
        <begin position="928"/>
        <end position="943"/>
    </location>
</feature>
<dbReference type="InterPro" id="IPR050236">
    <property type="entry name" value="Ser_Thr_kinase_AGC"/>
</dbReference>
<feature type="compositionally biased region" description="Low complexity" evidence="13">
    <location>
        <begin position="70"/>
        <end position="92"/>
    </location>
</feature>
<feature type="region of interest" description="Disordered" evidence="13">
    <location>
        <begin position="738"/>
        <end position="780"/>
    </location>
</feature>
<dbReference type="InterPro" id="IPR000961">
    <property type="entry name" value="AGC-kinase_C"/>
</dbReference>
<keyword evidence="18" id="KW-1185">Reference proteome</keyword>
<keyword evidence="8" id="KW-0418">Kinase</keyword>
<evidence type="ECO:0000256" key="6">
    <source>
        <dbReference type="ARBA" id="ARBA00022679"/>
    </source>
</evidence>
<evidence type="ECO:0000256" key="11">
    <source>
        <dbReference type="ARBA" id="ARBA00047899"/>
    </source>
</evidence>
<dbReference type="GO" id="GO:0000287">
    <property type="term" value="F:magnesium ion binding"/>
    <property type="evidence" value="ECO:0007669"/>
    <property type="project" value="InterPro"/>
</dbReference>
<feature type="compositionally biased region" description="Low complexity" evidence="13">
    <location>
        <begin position="804"/>
        <end position="829"/>
    </location>
</feature>
<keyword evidence="7" id="KW-0547">Nucleotide-binding</keyword>
<sequence>MSDRNYWTVCPSYKSQFVSGGLKVFPTGSSPLDSPRNVSSSPSVNFPFIRRPDTRRWSVASVSSGYGTNPPSSAVSSSSSSQELLHQLPSQPTQDDLHRLFKHFRSSESVADEDGQPSPFRPRSRSLSPGRTCGSFDNEIVMMNHVYKERFPKATAQMEGRLLAVIADYSPDSAPPLADGVLGFIQHQLVELVRDCLEKSRKGLITTSYFVELQEKLENFLHEAYERSESEEVTVIAKLVKKILIIISRPARLLECLEFDPEEFYQRLEVAEDHAKIGQGIKTDIPRYIISQLGLTRDPLEDMVQLEHNNSGSPSRELVDTNRLGTTTPRRKPLERDFETIKLISNGAYGAVYLVRHRGTRQRFAMKKINRQNLILRNQIQQVFVERDILTFAENPFVVSMFCSFETRRHLCMVMEYVEGDLLITSMGHIKLTDFGLSKIGLMNMTTNLYEEHMEKDTREFIDKQVCGTPEYIAPEVILRQGYGKPVDWWAMGIILYEFLVGCVPFFGDTPEELFGQVVSDEIEWPEGDDALPLESQDLITKLLRQSSKERLGAGGAAEVKHHIFFHGLDWSGLLRQKAEFIPQLETEEDTSYFDTRSDRYHHSEEDDETNDDESYQEIKFSSCSHRFSKVYSSTEQLASPSNLSLSSERSCSEEKEDRWDCHSMLSPVETPRQLPSWDRKNFQSGVPSPRPRALSSSSQPERGTSPLILNSTQSLEAMPHFVFPEDEEGLVSNLRRIRLRSNSTGTRPTNRRDHKGPRHLGLQQETPEKPRSPFTCKVPKSASVSGLSLIVTADDIPGGLQTSPMSSHSLSSNPSSRDSSPNRDLSLSVSSLRPPVVIHSSGRKYGFALRAIRVYMGDTDVYTVHHMVWSVEDSSPAHEAGLRAGDLITHVNGECIQGLVHTDVVELLRLLLRIRPLKSGLRERPAQRGRCKRRNLLKKLPKHSPGIQNSRSFSAGFQHSPNDSLSDSPTPSLSPGPNTLCRSPAPDLSCDSNSQQSSSPCSSSPNSPIPQSRPSSLHVLGSKIGLRYNKAGRCKSTNSIPPSPLACNPSSQPLSPQCSPSSLAGVPKSLHSFHNKMMSPPTIVRQTVCPHSAESPRSPLLNRVHSSERPSGAQHGDKKAFSTRRHTVEVPQGEAEGLELQTSDIASGFVCVSDHARQGLYLAGQRARDSGGAVMRKLNLSERRDSFKKQEAVQEVSFDDSDDKEVTTSTPVPSHPCFKAAWIGTTQAEGKRVSLRIVPGEGNVKPGVEPEPEGKSLSLRSTVFNPVECFFDYLWKWSKVDKLKTFHPPFTPVFSVVHL</sequence>
<dbReference type="InterPro" id="IPR041489">
    <property type="entry name" value="PDZ_6"/>
</dbReference>
<dbReference type="FunFam" id="1.20.1480.20:FF:000001">
    <property type="entry name" value="microtubule-associated serine/threonine-protein kinase 4 isoform X1"/>
    <property type="match status" value="1"/>
</dbReference>
<dbReference type="SUPFAM" id="SSF50156">
    <property type="entry name" value="PDZ domain-like"/>
    <property type="match status" value="1"/>
</dbReference>
<dbReference type="Ensembl" id="ENSSANT00000051783.1">
    <property type="protein sequence ID" value="ENSSANP00000048708.1"/>
    <property type="gene ID" value="ENSSANG00000024470.1"/>
</dbReference>
<name>A0A671NYP4_9TELE</name>
<evidence type="ECO:0000256" key="13">
    <source>
        <dbReference type="SAM" id="MobiDB-lite"/>
    </source>
</evidence>
<evidence type="ECO:0000256" key="12">
    <source>
        <dbReference type="ARBA" id="ARBA00048679"/>
    </source>
</evidence>
<feature type="region of interest" description="Disordered" evidence="13">
    <location>
        <begin position="796"/>
        <end position="829"/>
    </location>
</feature>
<dbReference type="PANTHER" id="PTHR24356:SF140">
    <property type="entry name" value="MICROTUBULE-ASSOCIATED SERINE_THREONINE-PROTEIN KINASE 3"/>
    <property type="match status" value="1"/>
</dbReference>
<dbReference type="InterPro" id="IPR000719">
    <property type="entry name" value="Prot_kinase_dom"/>
</dbReference>
<feature type="region of interest" description="Disordered" evidence="13">
    <location>
        <begin position="308"/>
        <end position="330"/>
    </location>
</feature>
<comment type="similarity">
    <text evidence="2">Belongs to the protein kinase superfamily. AGC Ser/Thr protein kinase family.</text>
</comment>
<feature type="compositionally biased region" description="Low complexity" evidence="13">
    <location>
        <begin position="961"/>
        <end position="978"/>
    </location>
</feature>
<feature type="region of interest" description="Disordered" evidence="13">
    <location>
        <begin position="671"/>
        <end position="707"/>
    </location>
</feature>
<dbReference type="Pfam" id="PF08926">
    <property type="entry name" value="DUF1908"/>
    <property type="match status" value="1"/>
</dbReference>
<dbReference type="GO" id="GO:0005524">
    <property type="term" value="F:ATP binding"/>
    <property type="evidence" value="ECO:0007669"/>
    <property type="project" value="UniProtKB-KW"/>
</dbReference>
<evidence type="ECO:0000256" key="4">
    <source>
        <dbReference type="ARBA" id="ARBA00022527"/>
    </source>
</evidence>
<evidence type="ECO:0000313" key="17">
    <source>
        <dbReference type="Ensembl" id="ENSSANP00000048708.1"/>
    </source>
</evidence>
<evidence type="ECO:0000256" key="1">
    <source>
        <dbReference type="ARBA" id="ARBA00001946"/>
    </source>
</evidence>
<evidence type="ECO:0000256" key="8">
    <source>
        <dbReference type="ARBA" id="ARBA00022777"/>
    </source>
</evidence>
<organism evidence="17 18">
    <name type="scientific">Sinocyclocheilus anshuiensis</name>
    <dbReference type="NCBI Taxonomy" id="1608454"/>
    <lineage>
        <taxon>Eukaryota</taxon>
        <taxon>Metazoa</taxon>
        <taxon>Chordata</taxon>
        <taxon>Craniata</taxon>
        <taxon>Vertebrata</taxon>
        <taxon>Euteleostomi</taxon>
        <taxon>Actinopterygii</taxon>
        <taxon>Neopterygii</taxon>
        <taxon>Teleostei</taxon>
        <taxon>Ostariophysi</taxon>
        <taxon>Cypriniformes</taxon>
        <taxon>Cyprinidae</taxon>
        <taxon>Cyprininae</taxon>
        <taxon>Sinocyclocheilus</taxon>
    </lineage>
</organism>
<dbReference type="Pfam" id="PF17820">
    <property type="entry name" value="PDZ_6"/>
    <property type="match status" value="1"/>
</dbReference>
<reference evidence="17" key="2">
    <citation type="submission" date="2025-09" db="UniProtKB">
        <authorList>
            <consortium name="Ensembl"/>
        </authorList>
    </citation>
    <scope>IDENTIFICATION</scope>
</reference>
<evidence type="ECO:0000259" key="16">
    <source>
        <dbReference type="PROSITE" id="PS51285"/>
    </source>
</evidence>
<accession>A0A671NYP4</accession>
<feature type="domain" description="PDZ" evidence="15">
    <location>
        <begin position="836"/>
        <end position="910"/>
    </location>
</feature>
<feature type="domain" description="AGC-kinase C-terminal" evidence="16">
    <location>
        <begin position="567"/>
        <end position="636"/>
    </location>
</feature>
<dbReference type="InterPro" id="IPR001478">
    <property type="entry name" value="PDZ"/>
</dbReference>
<evidence type="ECO:0000256" key="9">
    <source>
        <dbReference type="ARBA" id="ARBA00022840"/>
    </source>
</evidence>
<gene>
    <name evidence="17" type="primary">LOC107688474</name>
</gene>
<dbReference type="PROSITE" id="PS51285">
    <property type="entry name" value="AGC_KINASE_CTER"/>
    <property type="match status" value="1"/>
</dbReference>
<feature type="compositionally biased region" description="Low complexity" evidence="13">
    <location>
        <begin position="990"/>
        <end position="1017"/>
    </location>
</feature>
<feature type="compositionally biased region" description="Polar residues" evidence="13">
    <location>
        <begin position="60"/>
        <end position="69"/>
    </location>
</feature>
<keyword evidence="4" id="KW-0723">Serine/threonine-protein kinase</keyword>
<evidence type="ECO:0000256" key="5">
    <source>
        <dbReference type="ARBA" id="ARBA00022553"/>
    </source>
</evidence>
<dbReference type="Proteomes" id="UP000472260">
    <property type="component" value="Unassembled WGS sequence"/>
</dbReference>
<evidence type="ECO:0000259" key="14">
    <source>
        <dbReference type="PROSITE" id="PS50011"/>
    </source>
</evidence>
<feature type="region of interest" description="Disordered" evidence="13">
    <location>
        <begin position="106"/>
        <end position="131"/>
    </location>
</feature>
<dbReference type="SMART" id="SM00228">
    <property type="entry name" value="PDZ"/>
    <property type="match status" value="1"/>
</dbReference>
<dbReference type="PROSITE" id="PS50011">
    <property type="entry name" value="PROTEIN_KINASE_DOM"/>
    <property type="match status" value="1"/>
</dbReference>
<comment type="catalytic activity">
    <reaction evidence="12">
        <text>L-seryl-[protein] + ATP = O-phospho-L-seryl-[protein] + ADP + H(+)</text>
        <dbReference type="Rhea" id="RHEA:17989"/>
        <dbReference type="Rhea" id="RHEA-COMP:9863"/>
        <dbReference type="Rhea" id="RHEA-COMP:11604"/>
        <dbReference type="ChEBI" id="CHEBI:15378"/>
        <dbReference type="ChEBI" id="CHEBI:29999"/>
        <dbReference type="ChEBI" id="CHEBI:30616"/>
        <dbReference type="ChEBI" id="CHEBI:83421"/>
        <dbReference type="ChEBI" id="CHEBI:456216"/>
        <dbReference type="EC" id="2.7.11.1"/>
    </reaction>
</comment>
<proteinExistence type="inferred from homology"/>
<feature type="region of interest" description="Disordered" evidence="13">
    <location>
        <begin position="923"/>
        <end position="1018"/>
    </location>
</feature>
<protein>
    <recommendedName>
        <fullName evidence="3">non-specific serine/threonine protein kinase</fullName>
        <ecNumber evidence="3">2.7.11.1</ecNumber>
    </recommendedName>
</protein>
<dbReference type="InterPro" id="IPR036034">
    <property type="entry name" value="PDZ_sf"/>
</dbReference>
<feature type="region of interest" description="Disordered" evidence="13">
    <location>
        <begin position="1091"/>
        <end position="1132"/>
    </location>
</feature>
<keyword evidence="5" id="KW-0597">Phosphoprotein</keyword>
<dbReference type="Gene3D" id="1.10.510.10">
    <property type="entry name" value="Transferase(Phosphotransferase) domain 1"/>
    <property type="match status" value="1"/>
</dbReference>
<feature type="region of interest" description="Disordered" evidence="13">
    <location>
        <begin position="1035"/>
        <end position="1065"/>
    </location>
</feature>
<dbReference type="InterPro" id="IPR011009">
    <property type="entry name" value="Kinase-like_dom_sf"/>
</dbReference>
<comment type="cofactor">
    <cofactor evidence="1">
        <name>Mg(2+)</name>
        <dbReference type="ChEBI" id="CHEBI:18420"/>
    </cofactor>
</comment>
<dbReference type="Gene3D" id="3.30.200.20">
    <property type="entry name" value="Phosphorylase Kinase, domain 1"/>
    <property type="match status" value="2"/>
</dbReference>
<feature type="domain" description="Protein kinase" evidence="14">
    <location>
        <begin position="338"/>
        <end position="566"/>
    </location>
</feature>
<keyword evidence="9" id="KW-0067">ATP-binding</keyword>
<keyword evidence="10" id="KW-0460">Magnesium</keyword>
<dbReference type="SUPFAM" id="SSF56112">
    <property type="entry name" value="Protein kinase-like (PK-like)"/>
    <property type="match status" value="1"/>
</dbReference>
<evidence type="ECO:0000256" key="3">
    <source>
        <dbReference type="ARBA" id="ARBA00012513"/>
    </source>
</evidence>
<keyword evidence="6" id="KW-0808">Transferase</keyword>
<feature type="compositionally biased region" description="Polar residues" evidence="13">
    <location>
        <begin position="947"/>
        <end position="960"/>
    </location>
</feature>
<feature type="region of interest" description="Disordered" evidence="13">
    <location>
        <begin position="60"/>
        <end position="92"/>
    </location>
</feature>
<dbReference type="InterPro" id="IPR023142">
    <property type="entry name" value="MAST_pre-PK_dom_sf"/>
</dbReference>
<comment type="catalytic activity">
    <reaction evidence="11">
        <text>L-threonyl-[protein] + ATP = O-phospho-L-threonyl-[protein] + ADP + H(+)</text>
        <dbReference type="Rhea" id="RHEA:46608"/>
        <dbReference type="Rhea" id="RHEA-COMP:11060"/>
        <dbReference type="Rhea" id="RHEA-COMP:11605"/>
        <dbReference type="ChEBI" id="CHEBI:15378"/>
        <dbReference type="ChEBI" id="CHEBI:30013"/>
        <dbReference type="ChEBI" id="CHEBI:30616"/>
        <dbReference type="ChEBI" id="CHEBI:61977"/>
        <dbReference type="ChEBI" id="CHEBI:456216"/>
        <dbReference type="EC" id="2.7.11.1"/>
    </reaction>
</comment>
<evidence type="ECO:0000259" key="15">
    <source>
        <dbReference type="PROSITE" id="PS50106"/>
    </source>
</evidence>
<evidence type="ECO:0000256" key="2">
    <source>
        <dbReference type="ARBA" id="ARBA00009903"/>
    </source>
</evidence>
<dbReference type="GO" id="GO:0035556">
    <property type="term" value="P:intracellular signal transduction"/>
    <property type="evidence" value="ECO:0007669"/>
    <property type="project" value="TreeGrafter"/>
</dbReference>
<dbReference type="GO" id="GO:0007010">
    <property type="term" value="P:cytoskeleton organization"/>
    <property type="evidence" value="ECO:0007669"/>
    <property type="project" value="UniProtKB-ARBA"/>
</dbReference>
<dbReference type="SUPFAM" id="SSF140482">
    <property type="entry name" value="MAST3 pre-PK domain-like"/>
    <property type="match status" value="1"/>
</dbReference>
<dbReference type="PROSITE" id="PS50106">
    <property type="entry name" value="PDZ"/>
    <property type="match status" value="1"/>
</dbReference>
<dbReference type="Gene3D" id="2.30.42.10">
    <property type="match status" value="1"/>
</dbReference>
<feature type="compositionally biased region" description="Low complexity" evidence="13">
    <location>
        <begin position="1050"/>
        <end position="1064"/>
    </location>
</feature>
<dbReference type="EC" id="2.7.11.1" evidence="3"/>
<feature type="compositionally biased region" description="Acidic residues" evidence="13">
    <location>
        <begin position="606"/>
        <end position="616"/>
    </location>
</feature>
<evidence type="ECO:0000313" key="18">
    <source>
        <dbReference type="Proteomes" id="UP000472260"/>
    </source>
</evidence>
<feature type="region of interest" description="Disordered" evidence="13">
    <location>
        <begin position="590"/>
        <end position="617"/>
    </location>
</feature>
<dbReference type="FunFam" id="1.10.510.10:FF:000024">
    <property type="entry name" value="Probable serine/threonine-protein kinase cot-1"/>
    <property type="match status" value="1"/>
</dbReference>
<dbReference type="FunFam" id="3.30.200.20:FF:000457">
    <property type="entry name" value="Microtubule-associated serine/threonine-protein kinase"/>
    <property type="match status" value="1"/>
</dbReference>
<evidence type="ECO:0000256" key="10">
    <source>
        <dbReference type="ARBA" id="ARBA00022842"/>
    </source>
</evidence>
<dbReference type="FunFam" id="2.30.42.10:FF:000008">
    <property type="entry name" value="microtubule-associated serine/threonine-protein kinase 4 isoform X2"/>
    <property type="match status" value="1"/>
</dbReference>
<reference evidence="17" key="1">
    <citation type="submission" date="2025-08" db="UniProtKB">
        <authorList>
            <consortium name="Ensembl"/>
        </authorList>
    </citation>
    <scope>IDENTIFICATION</scope>
</reference>
<dbReference type="PANTHER" id="PTHR24356">
    <property type="entry name" value="SERINE/THREONINE-PROTEIN KINASE"/>
    <property type="match status" value="1"/>
</dbReference>
<feature type="compositionally biased region" description="Low complexity" evidence="13">
    <location>
        <begin position="692"/>
        <end position="701"/>
    </location>
</feature>
<dbReference type="Pfam" id="PF00069">
    <property type="entry name" value="Pkinase"/>
    <property type="match status" value="1"/>
</dbReference>
<evidence type="ECO:0000256" key="7">
    <source>
        <dbReference type="ARBA" id="ARBA00022741"/>
    </source>
</evidence>
<dbReference type="InterPro" id="IPR015022">
    <property type="entry name" value="MAST_pre-PK_dom"/>
</dbReference>